<gene>
    <name evidence="2" type="ORF">GCM10023208_15110</name>
</gene>
<feature type="transmembrane region" description="Helical" evidence="1">
    <location>
        <begin position="462"/>
        <end position="485"/>
    </location>
</feature>
<feature type="transmembrane region" description="Helical" evidence="1">
    <location>
        <begin position="531"/>
        <end position="551"/>
    </location>
</feature>
<accession>A0ABP9K818</accession>
<feature type="transmembrane region" description="Helical" evidence="1">
    <location>
        <begin position="859"/>
        <end position="877"/>
    </location>
</feature>
<keyword evidence="1" id="KW-1133">Transmembrane helix</keyword>
<feature type="transmembrane region" description="Helical" evidence="1">
    <location>
        <begin position="430"/>
        <end position="450"/>
    </location>
</feature>
<dbReference type="PANTHER" id="PTHR32063:SF14">
    <property type="entry name" value="BLL4319 PROTEIN"/>
    <property type="match status" value="1"/>
</dbReference>
<dbReference type="InterPro" id="IPR001036">
    <property type="entry name" value="Acrflvin-R"/>
</dbReference>
<name>A0ABP9K818_9SPHN</name>
<dbReference type="RefSeq" id="WP_346032494.1">
    <property type="nucleotide sequence ID" value="NZ_BAABHV010000009.1"/>
</dbReference>
<feature type="transmembrane region" description="Helical" evidence="1">
    <location>
        <begin position="910"/>
        <end position="933"/>
    </location>
</feature>
<dbReference type="Proteomes" id="UP001500518">
    <property type="component" value="Unassembled WGS sequence"/>
</dbReference>
<dbReference type="PANTHER" id="PTHR32063">
    <property type="match status" value="1"/>
</dbReference>
<evidence type="ECO:0000256" key="1">
    <source>
        <dbReference type="SAM" id="Phobius"/>
    </source>
</evidence>
<protein>
    <submittedName>
        <fullName evidence="2">Efflux RND transporter permease subunit</fullName>
    </submittedName>
</protein>
<feature type="transmembrane region" description="Helical" evidence="1">
    <location>
        <begin position="987"/>
        <end position="1010"/>
    </location>
</feature>
<keyword evidence="1" id="KW-0812">Transmembrane</keyword>
<dbReference type="Gene3D" id="1.20.1640.10">
    <property type="entry name" value="Multidrug efflux transporter AcrB transmembrane domain"/>
    <property type="match status" value="2"/>
</dbReference>
<dbReference type="PRINTS" id="PR00702">
    <property type="entry name" value="ACRIFLAVINRP"/>
</dbReference>
<dbReference type="Gene3D" id="3.30.2090.10">
    <property type="entry name" value="Multidrug efflux transporter AcrB TolC docking domain, DN and DC subdomains"/>
    <property type="match status" value="2"/>
</dbReference>
<dbReference type="SUPFAM" id="SSF82866">
    <property type="entry name" value="Multidrug efflux transporter AcrB transmembrane domain"/>
    <property type="match status" value="2"/>
</dbReference>
<sequence length="1043" mass="111241">MKADVNDLPLLAVKRPLLIGVMNLLIVLAGVAAYFGIEVRELPDVDRPIVTVSANLPGAAPETMDAEVTSVLENAVARVSGVREIRSSSEENNSRIRVEFNPGTDLDAVASDVREAVSRVTRDLPDRVEQVRVVKADSDAQSILTLAVSSRAYDTAQLTQIVQNDIIPELLTAEGVASIEEFGSRPLQLRVAIDPQRLNRFGLTISDVATALERAPFDVPVGSFRSDAQELIVRAEATAANPEQVKDVVIQGSTRVGDVAEAYFAPADATNFVRLNGEPVIGLGVIRQAGSNTIEISTAVNEAVEEVNQRFEDIDIRVISDDAEFIKTSVTEVLITLGFTILVVVLTMLLFFGALGPTIIPSTSIPVALMGVIAGIWLMGFSVNLLTLLALVLATGLIVDDAIVVLENAQRLQKKGFGKRAAAVLGTRQVFFAVVATTAVLVSVFVPISFLPSQAGRLFREFGFVLAVAVILSSFVALSLVPALAARIDLTGKDDAPEGRLHDFREWTANIGVGIRDRYSSALGRCLGRPWLTVGISVVVAGAAGLLYTQLQNELVPDEDRGSVSVWAQGPDGVGLDFMDRELDEIEAVLQPLVDEGVITSMLSIVGRYDPNRVQVNAQLVDWGERDVTQTEVVEQLREPLNQLPGSRVNASGRGTLSFGGGGNDTVEVALTGAEYEGIYESARALAEAIDAQSDILSNPDISYQPTQPQISMQIDRRSAADVGVDLDDLSLTLRAMVGGDEVVDLNVGDQSIPIFLTAETVSISNPEDLRSLYVRGNGGALVPISSVTTIVEQGIAAELDRTEQRRAIELEAAIAPGVALADAVEEIERLADETVADDVDVLLQGEAQSLEETGNDLLLTYLFALVIVLLVLVAQFESVTSALVAMLTVPFALAAAVFALFVSGTSLNIYSQIGLVMLIGLMAKNGILIVEFADQLRQEGRELRKAIEEAAAIRLRPIAMTLVSTVIGAVPLILASGAGAEARQSIGWVIFGGLGIAAVFTLFLTPVIYMGIARFGQPRSVDLDRVREEIDSADEAAALSAT</sequence>
<dbReference type="SUPFAM" id="SSF82693">
    <property type="entry name" value="Multidrug efflux transporter AcrB pore domain, PN1, PN2, PC1 and PC2 subdomains"/>
    <property type="match status" value="4"/>
</dbReference>
<dbReference type="Gene3D" id="3.30.70.1320">
    <property type="entry name" value="Multidrug efflux transporter AcrB pore domain like"/>
    <property type="match status" value="1"/>
</dbReference>
<comment type="caution">
    <text evidence="2">The sequence shown here is derived from an EMBL/GenBank/DDBJ whole genome shotgun (WGS) entry which is preliminary data.</text>
</comment>
<feature type="transmembrane region" description="Helical" evidence="1">
    <location>
        <begin position="333"/>
        <end position="352"/>
    </location>
</feature>
<dbReference type="SUPFAM" id="SSF82714">
    <property type="entry name" value="Multidrug efflux transporter AcrB TolC docking domain, DN and DC subdomains"/>
    <property type="match status" value="2"/>
</dbReference>
<keyword evidence="1" id="KW-0472">Membrane</keyword>
<feature type="transmembrane region" description="Helical" evidence="1">
    <location>
        <begin position="954"/>
        <end position="975"/>
    </location>
</feature>
<dbReference type="InterPro" id="IPR027463">
    <property type="entry name" value="AcrB_DN_DC_subdom"/>
</dbReference>
<dbReference type="Gene3D" id="3.30.70.1440">
    <property type="entry name" value="Multidrug efflux transporter AcrB pore domain"/>
    <property type="match status" value="1"/>
</dbReference>
<feature type="transmembrane region" description="Helical" evidence="1">
    <location>
        <begin position="884"/>
        <end position="904"/>
    </location>
</feature>
<reference evidence="3" key="1">
    <citation type="journal article" date="2019" name="Int. J. Syst. Evol. Microbiol.">
        <title>The Global Catalogue of Microorganisms (GCM) 10K type strain sequencing project: providing services to taxonomists for standard genome sequencing and annotation.</title>
        <authorList>
            <consortium name="The Broad Institute Genomics Platform"/>
            <consortium name="The Broad Institute Genome Sequencing Center for Infectious Disease"/>
            <person name="Wu L."/>
            <person name="Ma J."/>
        </authorList>
    </citation>
    <scope>NUCLEOTIDE SEQUENCE [LARGE SCALE GENOMIC DNA]</scope>
    <source>
        <strain evidence="3">JCM 18014</strain>
    </source>
</reference>
<keyword evidence="3" id="KW-1185">Reference proteome</keyword>
<feature type="transmembrane region" description="Helical" evidence="1">
    <location>
        <begin position="17"/>
        <end position="37"/>
    </location>
</feature>
<evidence type="ECO:0000313" key="2">
    <source>
        <dbReference type="EMBL" id="GAA5053305.1"/>
    </source>
</evidence>
<proteinExistence type="predicted"/>
<dbReference type="Gene3D" id="3.30.70.1430">
    <property type="entry name" value="Multidrug efflux transporter AcrB pore domain"/>
    <property type="match status" value="2"/>
</dbReference>
<dbReference type="EMBL" id="BAABHV010000009">
    <property type="protein sequence ID" value="GAA5053305.1"/>
    <property type="molecule type" value="Genomic_DNA"/>
</dbReference>
<organism evidence="2 3">
    <name type="scientific">Erythrobacter westpacificensis</name>
    <dbReference type="NCBI Taxonomy" id="1055231"/>
    <lineage>
        <taxon>Bacteria</taxon>
        <taxon>Pseudomonadati</taxon>
        <taxon>Pseudomonadota</taxon>
        <taxon>Alphaproteobacteria</taxon>
        <taxon>Sphingomonadales</taxon>
        <taxon>Erythrobacteraceae</taxon>
        <taxon>Erythrobacter/Porphyrobacter group</taxon>
        <taxon>Erythrobacter</taxon>
    </lineage>
</organism>
<dbReference type="Pfam" id="PF00873">
    <property type="entry name" value="ACR_tran"/>
    <property type="match status" value="1"/>
</dbReference>
<evidence type="ECO:0000313" key="3">
    <source>
        <dbReference type="Proteomes" id="UP001500518"/>
    </source>
</evidence>